<sequence length="357" mass="40348">VLNEFQTFHDIMAESGQPEEAGLTSITPDAVPPLKEQAPPADPPGVSPPLPPESDTNGESVPTPPTADAEEVEEEEDPLIVAQREREEAEQALEEAADIHDTDDPALKEFYSDMKEVDRDNEVNRILGAFKLNPYEQLGLRFDASMEVVPRQYRKSSLMVHPDKCAHPMAKTAFEIIGAALKDLKNEDKKATLDFFLNFAKEEVLKAWRKAAKHDAAVRVAATMNAAGTEGVQAAYEGTAQFHEAWKLKAREVLANSEWRRRKLNRRIEEETERAKAEHKQEKAEAKRARDHERRWEKTREGRVGTWRDFASKKPKKSKGGSVALGGLKPPKAKQEDEEKRYIQRPVGEQFRPNQKR</sequence>
<feature type="compositionally biased region" description="Basic and acidic residues" evidence="1">
    <location>
        <begin position="333"/>
        <end position="342"/>
    </location>
</feature>
<evidence type="ECO:0000259" key="2">
    <source>
        <dbReference type="PROSITE" id="PS50076"/>
    </source>
</evidence>
<dbReference type="SMART" id="SM00271">
    <property type="entry name" value="DnaJ"/>
    <property type="match status" value="1"/>
</dbReference>
<organism evidence="3">
    <name type="scientific">Auxenochlorella protothecoides</name>
    <name type="common">Green microalga</name>
    <name type="synonym">Chlorella protothecoides</name>
    <dbReference type="NCBI Taxonomy" id="3075"/>
    <lineage>
        <taxon>Eukaryota</taxon>
        <taxon>Viridiplantae</taxon>
        <taxon>Chlorophyta</taxon>
        <taxon>core chlorophytes</taxon>
        <taxon>Trebouxiophyceae</taxon>
        <taxon>Chlorellales</taxon>
        <taxon>Chlorellaceae</taxon>
        <taxon>Auxenochlorella</taxon>
    </lineage>
</organism>
<feature type="compositionally biased region" description="Basic and acidic residues" evidence="1">
    <location>
        <begin position="269"/>
        <end position="303"/>
    </location>
</feature>
<proteinExistence type="predicted"/>
<dbReference type="PANTHER" id="PTHR46620:SF1">
    <property type="entry name" value="J DOMAIN-CONTAINING PROTEIN SPF31"/>
    <property type="match status" value="1"/>
</dbReference>
<gene>
    <name evidence="3" type="ORF">g.61624</name>
</gene>
<dbReference type="Gene3D" id="1.10.287.110">
    <property type="entry name" value="DnaJ domain"/>
    <property type="match status" value="1"/>
</dbReference>
<dbReference type="CDD" id="cd06257">
    <property type="entry name" value="DnaJ"/>
    <property type="match status" value="1"/>
</dbReference>
<reference evidence="3" key="1">
    <citation type="submission" date="2015-08" db="EMBL/GenBank/DDBJ databases">
        <authorList>
            <person name="Babu N.S."/>
            <person name="Beckwith C.J."/>
            <person name="Beseler K.G."/>
            <person name="Brison A."/>
            <person name="Carone J.V."/>
            <person name="Caskin T.P."/>
            <person name="Diamond M."/>
            <person name="Durham M.E."/>
            <person name="Foxe J.M."/>
            <person name="Go M."/>
            <person name="Henderson B.A."/>
            <person name="Jones I.B."/>
            <person name="McGettigan J.A."/>
            <person name="Micheletti S.J."/>
            <person name="Nasrallah M.E."/>
            <person name="Ortiz D."/>
            <person name="Piller C.R."/>
            <person name="Privatt S.R."/>
            <person name="Schneider S.L."/>
            <person name="Sharp S."/>
            <person name="Smith T.C."/>
            <person name="Stanton J.D."/>
            <person name="Ullery H.E."/>
            <person name="Wilson R.J."/>
            <person name="Serrano M.G."/>
            <person name="Buck G."/>
            <person name="Lee V."/>
            <person name="Wang Y."/>
            <person name="Carvalho R."/>
            <person name="Voegtly L."/>
            <person name="Shi R."/>
            <person name="Duckworth R."/>
            <person name="Johnson A."/>
            <person name="Loviza R."/>
            <person name="Walstead R."/>
            <person name="Shah Z."/>
            <person name="Kiflezghi M."/>
            <person name="Wade K."/>
            <person name="Ball S.L."/>
            <person name="Bradley K.W."/>
            <person name="Asai D.J."/>
            <person name="Bowman C.A."/>
            <person name="Russell D.A."/>
            <person name="Pope W.H."/>
            <person name="Jacobs-Sera D."/>
            <person name="Hendrix R.W."/>
            <person name="Hatfull G.F."/>
        </authorList>
    </citation>
    <scope>NUCLEOTIDE SEQUENCE</scope>
</reference>
<feature type="region of interest" description="Disordered" evidence="1">
    <location>
        <begin position="1"/>
        <end position="87"/>
    </location>
</feature>
<feature type="non-terminal residue" evidence="3">
    <location>
        <position position="1"/>
    </location>
</feature>
<dbReference type="InterPro" id="IPR001623">
    <property type="entry name" value="DnaJ_domain"/>
</dbReference>
<dbReference type="AlphaFoldDB" id="A0A1D1ZN62"/>
<feature type="compositionally biased region" description="Pro residues" evidence="1">
    <location>
        <begin position="40"/>
        <end position="52"/>
    </location>
</feature>
<dbReference type="PROSITE" id="PS50076">
    <property type="entry name" value="DNAJ_2"/>
    <property type="match status" value="1"/>
</dbReference>
<feature type="compositionally biased region" description="Acidic residues" evidence="1">
    <location>
        <begin position="68"/>
        <end position="78"/>
    </location>
</feature>
<dbReference type="EMBL" id="GDKF01010375">
    <property type="protein sequence ID" value="JAT68247.1"/>
    <property type="molecule type" value="Transcribed_RNA"/>
</dbReference>
<accession>A0A1D1ZN62</accession>
<feature type="domain" description="J" evidence="2">
    <location>
        <begin position="133"/>
        <end position="197"/>
    </location>
</feature>
<protein>
    <recommendedName>
        <fullName evidence="2">J domain-containing protein</fullName>
    </recommendedName>
</protein>
<dbReference type="Pfam" id="PF00226">
    <property type="entry name" value="DnaJ"/>
    <property type="match status" value="1"/>
</dbReference>
<dbReference type="SUPFAM" id="SSF46565">
    <property type="entry name" value="Chaperone J-domain"/>
    <property type="match status" value="1"/>
</dbReference>
<name>A0A1D1ZN62_AUXPR</name>
<evidence type="ECO:0000256" key="1">
    <source>
        <dbReference type="SAM" id="MobiDB-lite"/>
    </source>
</evidence>
<evidence type="ECO:0000313" key="3">
    <source>
        <dbReference type="EMBL" id="JAT68247.1"/>
    </source>
</evidence>
<dbReference type="PANTHER" id="PTHR46620">
    <property type="entry name" value="J DOMAIN-CONTAINING PROTEIN SPF31"/>
    <property type="match status" value="1"/>
</dbReference>
<feature type="region of interest" description="Disordered" evidence="1">
    <location>
        <begin position="269"/>
        <end position="357"/>
    </location>
</feature>
<dbReference type="InterPro" id="IPR036869">
    <property type="entry name" value="J_dom_sf"/>
</dbReference>